<evidence type="ECO:0000313" key="1">
    <source>
        <dbReference type="EMBL" id="MEJ8639541.1"/>
    </source>
</evidence>
<accession>A0ACC6Q7E1</accession>
<proteinExistence type="predicted"/>
<sequence>MGWITEEFGDSHEGITGAVCADGHEPKPVYLDFGSGSGSVHETSEWWAYNGELNRPRAAAVRAACACGWRGPDYPIAWDELPDGGLNDVDTSGPYRDWSGHIATVDRRTVPLPAEVAEAIERLDEQLTTLAEQAPVAALRAAAALERITAAVGLEAAHAVQADELSFDTIATALGISPQAARSRLTRYLLTH</sequence>
<dbReference type="Proteomes" id="UP001377168">
    <property type="component" value="Unassembled WGS sequence"/>
</dbReference>
<evidence type="ECO:0000313" key="2">
    <source>
        <dbReference type="Proteomes" id="UP001377168"/>
    </source>
</evidence>
<protein>
    <submittedName>
        <fullName evidence="1">Uncharacterized protein</fullName>
    </submittedName>
</protein>
<organism evidence="1 2">
    <name type="scientific">Streptomyces achmelvichensis</name>
    <dbReference type="NCBI Taxonomy" id="3134111"/>
    <lineage>
        <taxon>Bacteria</taxon>
        <taxon>Bacillati</taxon>
        <taxon>Actinomycetota</taxon>
        <taxon>Actinomycetes</taxon>
        <taxon>Kitasatosporales</taxon>
        <taxon>Streptomycetaceae</taxon>
        <taxon>Streptomyces</taxon>
    </lineage>
</organism>
<comment type="caution">
    <text evidence="1">The sequence shown here is derived from an EMBL/GenBank/DDBJ whole genome shotgun (WGS) entry which is preliminary data.</text>
</comment>
<name>A0ACC6Q7E1_9ACTN</name>
<dbReference type="EMBL" id="JBBKAJ010000022">
    <property type="protein sequence ID" value="MEJ8639541.1"/>
    <property type="molecule type" value="Genomic_DNA"/>
</dbReference>
<keyword evidence="2" id="KW-1185">Reference proteome</keyword>
<reference evidence="1" key="1">
    <citation type="submission" date="2024-03" db="EMBL/GenBank/DDBJ databases">
        <title>Novel Streptomyces species of biotechnological and ecological value are a feature of Machair soil.</title>
        <authorList>
            <person name="Prole J.R."/>
            <person name="Goodfellow M."/>
            <person name="Allenby N."/>
            <person name="Ward A.C."/>
        </authorList>
    </citation>
    <scope>NUCLEOTIDE SEQUENCE</scope>
    <source>
        <strain evidence="1">MS2.AVA.5</strain>
    </source>
</reference>
<gene>
    <name evidence="1" type="ORF">WKI67_39985</name>
</gene>